<reference evidence="1" key="1">
    <citation type="submission" date="2023-04" db="EMBL/GenBank/DDBJ databases">
        <title>Draft Genome sequencing of Naganishia species isolated from polar environments using Oxford Nanopore Technology.</title>
        <authorList>
            <person name="Leo P."/>
            <person name="Venkateswaran K."/>
        </authorList>
    </citation>
    <scope>NUCLEOTIDE SEQUENCE</scope>
    <source>
        <strain evidence="1">MNA-CCFEE 5261</strain>
    </source>
</reference>
<evidence type="ECO:0000313" key="2">
    <source>
        <dbReference type="Proteomes" id="UP001241377"/>
    </source>
</evidence>
<comment type="caution">
    <text evidence="1">The sequence shown here is derived from an EMBL/GenBank/DDBJ whole genome shotgun (WGS) entry which is preliminary data.</text>
</comment>
<keyword evidence="2" id="KW-1185">Reference proteome</keyword>
<gene>
    <name evidence="1" type="ORF">QFC19_009104</name>
</gene>
<name>A0ACC2UX28_9TREE</name>
<proteinExistence type="predicted"/>
<evidence type="ECO:0000313" key="1">
    <source>
        <dbReference type="EMBL" id="KAJ9091460.1"/>
    </source>
</evidence>
<dbReference type="EMBL" id="JASBWR010000149">
    <property type="protein sequence ID" value="KAJ9091460.1"/>
    <property type="molecule type" value="Genomic_DNA"/>
</dbReference>
<accession>A0ACC2UX28</accession>
<organism evidence="1 2">
    <name type="scientific">Naganishia cerealis</name>
    <dbReference type="NCBI Taxonomy" id="610337"/>
    <lineage>
        <taxon>Eukaryota</taxon>
        <taxon>Fungi</taxon>
        <taxon>Dikarya</taxon>
        <taxon>Basidiomycota</taxon>
        <taxon>Agaricomycotina</taxon>
        <taxon>Tremellomycetes</taxon>
        <taxon>Filobasidiales</taxon>
        <taxon>Filobasidiaceae</taxon>
        <taxon>Naganishia</taxon>
    </lineage>
</organism>
<sequence length="401" mass="42708">MSKLNVALLGAGIFATEGKYTASIAHPHVPAILKASSTISLVAIYSRSPSSVEKLVSSDALSSLSQDARDNIKQYSGDNGLQELLKRDDIHAVVVALPISKQPEIILQCLKAGKHVLSEKPIGKDLKTAHELINQYEKDFAPKGLVWRVAENFAHEPGILRASEIIANGSGPLGPVLFYDLKMVIHVASGKKYHATEWRNVPDYQGGFLLDGCVHAAAALRVVAADAKPSQVVAFKSLNRTHVGPHDTIVAIASNPSLTTSPHGPEFPQPTIAPQGIGKSMPTGTITFSFANPRTPDFRPPSLTVTCVNGVVRLEGGKDWTVKVETEDEAVQKSVGAAASAQGQAFPSSGVEEEVAQFARAVLKQGDKVNRAEPRAALWDLALLEGCLTSDGNLVDLTKLV</sequence>
<dbReference type="Proteomes" id="UP001241377">
    <property type="component" value="Unassembled WGS sequence"/>
</dbReference>
<protein>
    <submittedName>
        <fullName evidence="1">Uncharacterized protein</fullName>
    </submittedName>
</protein>